<sequence>MPQTTVLIPTYNCGKYILETINSILQQSYQDYEILIIDDGSTDKTSEIVSSIKDNRIVYLKQSKNLGIVKALNLGIKIANGKYIARIDADDIMLGDRLQKQINFLEQNLDYGMVGGGCQVINEKGVFQRKLEITTENDILNIGLLFRNQFTHSAITMRTQLAKKLKYQQKYIYCEDFDLWTRFAEISKIANLPYYFVSYRWYSDNTCHTKQKELRTALALLFARELDKLKINYSPEELMMQMAVNFGLGYKLFVQKNKLQQLKDWHNKIFESEVLKNRFDAKAITHFRNNVLPQIAGYPVLKKGDHIENNQLENYFSNL</sequence>
<protein>
    <submittedName>
        <fullName evidence="2">Glycosyltransferase family 2 protein</fullName>
    </submittedName>
</protein>
<reference evidence="2 3" key="1">
    <citation type="submission" date="2020-12" db="EMBL/GenBank/DDBJ databases">
        <title>Bacterial novel species Pedobacter sp. SD-b isolated from soil.</title>
        <authorList>
            <person name="Jung H.-Y."/>
        </authorList>
    </citation>
    <scope>NUCLEOTIDE SEQUENCE [LARGE SCALE GENOMIC DNA]</scope>
    <source>
        <strain evidence="2 3">SD-b</strain>
    </source>
</reference>
<evidence type="ECO:0000313" key="3">
    <source>
        <dbReference type="Proteomes" id="UP000660024"/>
    </source>
</evidence>
<comment type="caution">
    <text evidence="2">The sequence shown here is derived from an EMBL/GenBank/DDBJ whole genome shotgun (WGS) entry which is preliminary data.</text>
</comment>
<dbReference type="RefSeq" id="WP_200585295.1">
    <property type="nucleotide sequence ID" value="NZ_JAEHFY010000007.1"/>
</dbReference>
<dbReference type="InterPro" id="IPR001173">
    <property type="entry name" value="Glyco_trans_2-like"/>
</dbReference>
<dbReference type="InterPro" id="IPR029044">
    <property type="entry name" value="Nucleotide-diphossugar_trans"/>
</dbReference>
<gene>
    <name evidence="2" type="ORF">I5M32_06015</name>
</gene>
<evidence type="ECO:0000313" key="2">
    <source>
        <dbReference type="EMBL" id="MBK0382513.1"/>
    </source>
</evidence>
<dbReference type="PANTHER" id="PTHR43685">
    <property type="entry name" value="GLYCOSYLTRANSFERASE"/>
    <property type="match status" value="1"/>
</dbReference>
<dbReference type="SUPFAM" id="SSF53448">
    <property type="entry name" value="Nucleotide-diphospho-sugar transferases"/>
    <property type="match status" value="1"/>
</dbReference>
<dbReference type="EMBL" id="JAEHFY010000007">
    <property type="protein sequence ID" value="MBK0382513.1"/>
    <property type="molecule type" value="Genomic_DNA"/>
</dbReference>
<evidence type="ECO:0000259" key="1">
    <source>
        <dbReference type="Pfam" id="PF00535"/>
    </source>
</evidence>
<organism evidence="2 3">
    <name type="scientific">Pedobacter segetis</name>
    <dbReference type="NCBI Taxonomy" id="2793069"/>
    <lineage>
        <taxon>Bacteria</taxon>
        <taxon>Pseudomonadati</taxon>
        <taxon>Bacteroidota</taxon>
        <taxon>Sphingobacteriia</taxon>
        <taxon>Sphingobacteriales</taxon>
        <taxon>Sphingobacteriaceae</taxon>
        <taxon>Pedobacter</taxon>
    </lineage>
</organism>
<feature type="domain" description="Glycosyltransferase 2-like" evidence="1">
    <location>
        <begin position="5"/>
        <end position="136"/>
    </location>
</feature>
<accession>A0ABS1BI00</accession>
<dbReference type="Proteomes" id="UP000660024">
    <property type="component" value="Unassembled WGS sequence"/>
</dbReference>
<dbReference type="Pfam" id="PF00535">
    <property type="entry name" value="Glycos_transf_2"/>
    <property type="match status" value="1"/>
</dbReference>
<proteinExistence type="predicted"/>
<dbReference type="InterPro" id="IPR050834">
    <property type="entry name" value="Glycosyltransf_2"/>
</dbReference>
<dbReference type="PANTHER" id="PTHR43685:SF2">
    <property type="entry name" value="GLYCOSYLTRANSFERASE 2-LIKE DOMAIN-CONTAINING PROTEIN"/>
    <property type="match status" value="1"/>
</dbReference>
<name>A0ABS1BI00_9SPHI</name>
<keyword evidence="3" id="KW-1185">Reference proteome</keyword>
<dbReference type="CDD" id="cd00761">
    <property type="entry name" value="Glyco_tranf_GTA_type"/>
    <property type="match status" value="1"/>
</dbReference>
<dbReference type="Gene3D" id="3.90.550.10">
    <property type="entry name" value="Spore Coat Polysaccharide Biosynthesis Protein SpsA, Chain A"/>
    <property type="match status" value="1"/>
</dbReference>